<keyword evidence="2" id="KW-1185">Reference proteome</keyword>
<proteinExistence type="predicted"/>
<protein>
    <submittedName>
        <fullName evidence="1">Uncharacterized protein</fullName>
    </submittedName>
</protein>
<dbReference type="EMBL" id="JADKMY010000001">
    <property type="protein sequence ID" value="MBF4552817.1"/>
    <property type="molecule type" value="Genomic_DNA"/>
</dbReference>
<evidence type="ECO:0000313" key="1">
    <source>
        <dbReference type="EMBL" id="MBF4552817.1"/>
    </source>
</evidence>
<gene>
    <name evidence="1" type="ORF">IRY30_01800</name>
</gene>
<dbReference type="RefSeq" id="WP_194555693.1">
    <property type="nucleotide sequence ID" value="NZ_JADKMY010000001.1"/>
</dbReference>
<dbReference type="Proteomes" id="UP000635902">
    <property type="component" value="Unassembled WGS sequence"/>
</dbReference>
<accession>A0ABR9ZHE3</accession>
<name>A0ABR9ZHE3_9CORY</name>
<evidence type="ECO:0000313" key="2">
    <source>
        <dbReference type="Proteomes" id="UP000635902"/>
    </source>
</evidence>
<reference evidence="1 2" key="1">
    <citation type="submission" date="2020-10" db="EMBL/GenBank/DDBJ databases">
        <title>Novel species in genus Corynebacterium.</title>
        <authorList>
            <person name="Zhang G."/>
        </authorList>
    </citation>
    <scope>NUCLEOTIDE SEQUENCE [LARGE SCALE GENOMIC DNA]</scope>
    <source>
        <strain evidence="1 2">DSM 45110</strain>
    </source>
</reference>
<organism evidence="1 2">
    <name type="scientific">Corynebacterium suicordis DSM 45110</name>
    <dbReference type="NCBI Taxonomy" id="1121369"/>
    <lineage>
        <taxon>Bacteria</taxon>
        <taxon>Bacillati</taxon>
        <taxon>Actinomycetota</taxon>
        <taxon>Actinomycetes</taxon>
        <taxon>Mycobacteriales</taxon>
        <taxon>Corynebacteriaceae</taxon>
        <taxon>Corynebacterium</taxon>
    </lineage>
</organism>
<sequence>MFTLMNYLADRVFHRKEPQEHLRVHAPLNRRVINREPSPVAATSRIELPDGSWLPASQHELARYIRTEADLATPSLNALDRRSPSYLDIVSFLIDTGRTPASMMDIQEAFVAIHQRVPGPIELETMRDQVDAFGMLAE</sequence>
<comment type="caution">
    <text evidence="1">The sequence shown here is derived from an EMBL/GenBank/DDBJ whole genome shotgun (WGS) entry which is preliminary data.</text>
</comment>